<dbReference type="SMART" id="SM00530">
    <property type="entry name" value="HTH_XRE"/>
    <property type="match status" value="1"/>
</dbReference>
<accession>A0ABV8A4K0</accession>
<dbReference type="SUPFAM" id="SSF47413">
    <property type="entry name" value="lambda repressor-like DNA-binding domains"/>
    <property type="match status" value="1"/>
</dbReference>
<organism evidence="2 3">
    <name type="scientific">Deinococcus antarcticus</name>
    <dbReference type="NCBI Taxonomy" id="1298767"/>
    <lineage>
        <taxon>Bacteria</taxon>
        <taxon>Thermotogati</taxon>
        <taxon>Deinococcota</taxon>
        <taxon>Deinococci</taxon>
        <taxon>Deinococcales</taxon>
        <taxon>Deinococcaceae</taxon>
        <taxon>Deinococcus</taxon>
    </lineage>
</organism>
<evidence type="ECO:0000259" key="1">
    <source>
        <dbReference type="PROSITE" id="PS50943"/>
    </source>
</evidence>
<dbReference type="Pfam" id="PF13560">
    <property type="entry name" value="HTH_31"/>
    <property type="match status" value="1"/>
</dbReference>
<evidence type="ECO:0000313" key="3">
    <source>
        <dbReference type="Proteomes" id="UP001595748"/>
    </source>
</evidence>
<dbReference type="RefSeq" id="WP_380076733.1">
    <property type="nucleotide sequence ID" value="NZ_JBHRZF010000081.1"/>
</dbReference>
<feature type="domain" description="HTH cro/C1-type" evidence="1">
    <location>
        <begin position="39"/>
        <end position="96"/>
    </location>
</feature>
<sequence length="109" mass="12173">MASNWKTVRAKAVQEGRLDEGRVAQRKAEALLALRAHQLLELRQAAQLSQVQVAELLGVSQGWISRLERGEIDHTEIGTLRRYVQALGAQLEITAQLGDRKLVVFDSRS</sequence>
<proteinExistence type="predicted"/>
<dbReference type="InterPro" id="IPR001387">
    <property type="entry name" value="Cro/C1-type_HTH"/>
</dbReference>
<dbReference type="InterPro" id="IPR010982">
    <property type="entry name" value="Lambda_DNA-bd_dom_sf"/>
</dbReference>
<comment type="caution">
    <text evidence="2">The sequence shown here is derived from an EMBL/GenBank/DDBJ whole genome shotgun (WGS) entry which is preliminary data.</text>
</comment>
<evidence type="ECO:0000313" key="2">
    <source>
        <dbReference type="EMBL" id="MFC3860593.1"/>
    </source>
</evidence>
<keyword evidence="3" id="KW-1185">Reference proteome</keyword>
<reference evidence="3" key="1">
    <citation type="journal article" date="2019" name="Int. J. Syst. Evol. Microbiol.">
        <title>The Global Catalogue of Microorganisms (GCM) 10K type strain sequencing project: providing services to taxonomists for standard genome sequencing and annotation.</title>
        <authorList>
            <consortium name="The Broad Institute Genomics Platform"/>
            <consortium name="The Broad Institute Genome Sequencing Center for Infectious Disease"/>
            <person name="Wu L."/>
            <person name="Ma J."/>
        </authorList>
    </citation>
    <scope>NUCLEOTIDE SEQUENCE [LARGE SCALE GENOMIC DNA]</scope>
    <source>
        <strain evidence="3">CCTCC AB 2013263</strain>
    </source>
</reference>
<name>A0ABV8A4K0_9DEIO</name>
<protein>
    <submittedName>
        <fullName evidence="2">Helix-turn-helix domain-containing protein</fullName>
    </submittedName>
</protein>
<dbReference type="EMBL" id="JBHRZF010000081">
    <property type="protein sequence ID" value="MFC3860593.1"/>
    <property type="molecule type" value="Genomic_DNA"/>
</dbReference>
<dbReference type="Proteomes" id="UP001595748">
    <property type="component" value="Unassembled WGS sequence"/>
</dbReference>
<dbReference type="CDD" id="cd00093">
    <property type="entry name" value="HTH_XRE"/>
    <property type="match status" value="1"/>
</dbReference>
<dbReference type="Gene3D" id="1.10.260.40">
    <property type="entry name" value="lambda repressor-like DNA-binding domains"/>
    <property type="match status" value="1"/>
</dbReference>
<dbReference type="PROSITE" id="PS50943">
    <property type="entry name" value="HTH_CROC1"/>
    <property type="match status" value="1"/>
</dbReference>
<gene>
    <name evidence="2" type="ORF">ACFOPQ_07420</name>
</gene>